<gene>
    <name evidence="2" type="ORF">H9652_06145</name>
</gene>
<feature type="domain" description="Winged helix DNA-binding" evidence="1">
    <location>
        <begin position="18"/>
        <end position="99"/>
    </location>
</feature>
<dbReference type="Pfam" id="PF13601">
    <property type="entry name" value="HTH_34"/>
    <property type="match status" value="1"/>
</dbReference>
<sequence length="109" mass="11761">MSTDVVPVFSEVIHSPARLRICGVLRRGAQLEFAVLRDTLGLTDANLSKNLRVLADAGFVTVTKESSPDRPDARRLTWVELTAEGRRAVEAHLAALAEIAAGVDPNAEK</sequence>
<comment type="caution">
    <text evidence="2">The sequence shown here is derived from an EMBL/GenBank/DDBJ whole genome shotgun (WGS) entry which is preliminary data.</text>
</comment>
<dbReference type="SUPFAM" id="SSF46785">
    <property type="entry name" value="Winged helix' DNA-binding domain"/>
    <property type="match status" value="1"/>
</dbReference>
<dbReference type="Proteomes" id="UP000641803">
    <property type="component" value="Unassembled WGS sequence"/>
</dbReference>
<dbReference type="PANTHER" id="PTHR37318">
    <property type="entry name" value="BSL7504 PROTEIN"/>
    <property type="match status" value="1"/>
</dbReference>
<organism evidence="2 3">
    <name type="scientific">Oerskovia rustica</name>
    <dbReference type="NCBI Taxonomy" id="2762237"/>
    <lineage>
        <taxon>Bacteria</taxon>
        <taxon>Bacillati</taxon>
        <taxon>Actinomycetota</taxon>
        <taxon>Actinomycetes</taxon>
        <taxon>Micrococcales</taxon>
        <taxon>Cellulomonadaceae</taxon>
        <taxon>Oerskovia</taxon>
    </lineage>
</organism>
<accession>A0ABR8RQB4</accession>
<dbReference type="InterPro" id="IPR036390">
    <property type="entry name" value="WH_DNA-bd_sf"/>
</dbReference>
<name>A0ABR8RQB4_9CELL</name>
<dbReference type="Gene3D" id="1.10.10.10">
    <property type="entry name" value="Winged helix-like DNA-binding domain superfamily/Winged helix DNA-binding domain"/>
    <property type="match status" value="1"/>
</dbReference>
<proteinExistence type="predicted"/>
<evidence type="ECO:0000313" key="2">
    <source>
        <dbReference type="EMBL" id="MBD7949983.1"/>
    </source>
</evidence>
<keyword evidence="3" id="KW-1185">Reference proteome</keyword>
<protein>
    <submittedName>
        <fullName evidence="2">Transcriptional regulator</fullName>
    </submittedName>
</protein>
<evidence type="ECO:0000259" key="1">
    <source>
        <dbReference type="Pfam" id="PF13601"/>
    </source>
</evidence>
<dbReference type="InterPro" id="IPR027395">
    <property type="entry name" value="WH_DNA-bd_dom"/>
</dbReference>
<dbReference type="PANTHER" id="PTHR37318:SF1">
    <property type="entry name" value="BSL7504 PROTEIN"/>
    <property type="match status" value="1"/>
</dbReference>
<dbReference type="RefSeq" id="WP_191795474.1">
    <property type="nucleotide sequence ID" value="NZ_JACSQQ010000008.1"/>
</dbReference>
<reference evidence="2 3" key="1">
    <citation type="submission" date="2020-08" db="EMBL/GenBank/DDBJ databases">
        <title>A Genomic Blueprint of the Chicken Gut Microbiome.</title>
        <authorList>
            <person name="Gilroy R."/>
            <person name="Ravi A."/>
            <person name="Getino M."/>
            <person name="Pursley I."/>
            <person name="Horton D.L."/>
            <person name="Alikhan N.-F."/>
            <person name="Baker D."/>
            <person name="Gharbi K."/>
            <person name="Hall N."/>
            <person name="Watson M."/>
            <person name="Adriaenssens E.M."/>
            <person name="Foster-Nyarko E."/>
            <person name="Jarju S."/>
            <person name="Secka A."/>
            <person name="Antonio M."/>
            <person name="Oren A."/>
            <person name="Chaudhuri R."/>
            <person name="La Ragione R.M."/>
            <person name="Hildebrand F."/>
            <person name="Pallen M.J."/>
        </authorList>
    </citation>
    <scope>NUCLEOTIDE SEQUENCE [LARGE SCALE GENOMIC DNA]</scope>
    <source>
        <strain evidence="2 3">Sa4CUA1</strain>
    </source>
</reference>
<evidence type="ECO:0000313" key="3">
    <source>
        <dbReference type="Proteomes" id="UP000641803"/>
    </source>
</evidence>
<dbReference type="InterPro" id="IPR036388">
    <property type="entry name" value="WH-like_DNA-bd_sf"/>
</dbReference>
<dbReference type="EMBL" id="JACSQQ010000008">
    <property type="protein sequence ID" value="MBD7949983.1"/>
    <property type="molecule type" value="Genomic_DNA"/>
</dbReference>